<feature type="binding site" description="axial binding residue" evidence="12">
    <location>
        <position position="445"/>
    </location>
    <ligand>
        <name>heme</name>
        <dbReference type="ChEBI" id="CHEBI:30413"/>
    </ligand>
    <ligandPart>
        <name>Fe</name>
        <dbReference type="ChEBI" id="CHEBI:18248"/>
    </ligandPart>
</feature>
<dbReference type="PANTHER" id="PTHR47955:SF11">
    <property type="entry name" value="4-HYDROXYPHENYLACETALDEHYDE OXIME MONOOXYGENASE"/>
    <property type="match status" value="1"/>
</dbReference>
<keyword evidence="7" id="KW-0521">NADP</keyword>
<evidence type="ECO:0000256" key="11">
    <source>
        <dbReference type="ARBA" id="ARBA00023033"/>
    </source>
</evidence>
<dbReference type="Gramene" id="LPERR10G08150.1">
    <property type="protein sequence ID" value="LPERR10G08150.1"/>
    <property type="gene ID" value="LPERR10G08150"/>
</dbReference>
<dbReference type="CDD" id="cd11072">
    <property type="entry name" value="CYP71-like"/>
    <property type="match status" value="1"/>
</dbReference>
<evidence type="ECO:0000256" key="6">
    <source>
        <dbReference type="ARBA" id="ARBA00022723"/>
    </source>
</evidence>
<evidence type="ECO:0000256" key="13">
    <source>
        <dbReference type="RuleBase" id="RU000461"/>
    </source>
</evidence>
<reference evidence="15" key="3">
    <citation type="submission" date="2015-04" db="UniProtKB">
        <authorList>
            <consortium name="EnsemblPlants"/>
        </authorList>
    </citation>
    <scope>IDENTIFICATION</scope>
</reference>
<keyword evidence="16" id="KW-1185">Reference proteome</keyword>
<evidence type="ECO:0008006" key="17">
    <source>
        <dbReference type="Google" id="ProtNLM"/>
    </source>
</evidence>
<keyword evidence="8 14" id="KW-1133">Transmembrane helix</keyword>
<evidence type="ECO:0000256" key="3">
    <source>
        <dbReference type="ARBA" id="ARBA00010617"/>
    </source>
</evidence>
<feature type="transmembrane region" description="Helical" evidence="14">
    <location>
        <begin position="6"/>
        <end position="23"/>
    </location>
</feature>
<comment type="similarity">
    <text evidence="3 13">Belongs to the cytochrome P450 family.</text>
</comment>
<evidence type="ECO:0000256" key="12">
    <source>
        <dbReference type="PIRSR" id="PIRSR602401-1"/>
    </source>
</evidence>
<dbReference type="Proteomes" id="UP000032180">
    <property type="component" value="Chromosome 10"/>
</dbReference>
<evidence type="ECO:0000313" key="15">
    <source>
        <dbReference type="EnsemblPlants" id="LPERR10G08150.1"/>
    </source>
</evidence>
<comment type="subcellular location">
    <subcellularLocation>
        <location evidence="2">Membrane</location>
        <topology evidence="2">Single-pass membrane protein</topology>
    </subcellularLocation>
</comment>
<dbReference type="GO" id="GO:0016705">
    <property type="term" value="F:oxidoreductase activity, acting on paired donors, with incorporation or reduction of molecular oxygen"/>
    <property type="evidence" value="ECO:0007669"/>
    <property type="project" value="InterPro"/>
</dbReference>
<name>A0A0D9XK25_9ORYZ</name>
<dbReference type="FunFam" id="1.10.630.10:FF:000008">
    <property type="entry name" value="Cytochrome P450 71D8"/>
    <property type="match status" value="1"/>
</dbReference>
<dbReference type="GO" id="GO:0016102">
    <property type="term" value="P:diterpenoid biosynthetic process"/>
    <property type="evidence" value="ECO:0007669"/>
    <property type="project" value="UniProtKB-ARBA"/>
</dbReference>
<dbReference type="GO" id="GO:0005506">
    <property type="term" value="F:iron ion binding"/>
    <property type="evidence" value="ECO:0007669"/>
    <property type="project" value="InterPro"/>
</dbReference>
<dbReference type="SUPFAM" id="SSF48264">
    <property type="entry name" value="Cytochrome P450"/>
    <property type="match status" value="1"/>
</dbReference>
<dbReference type="eggNOG" id="KOG0156">
    <property type="taxonomic scope" value="Eukaryota"/>
</dbReference>
<dbReference type="Gene3D" id="1.10.630.10">
    <property type="entry name" value="Cytochrome P450"/>
    <property type="match status" value="1"/>
</dbReference>
<keyword evidence="14" id="KW-0472">Membrane</keyword>
<organism evidence="15 16">
    <name type="scientific">Leersia perrieri</name>
    <dbReference type="NCBI Taxonomy" id="77586"/>
    <lineage>
        <taxon>Eukaryota</taxon>
        <taxon>Viridiplantae</taxon>
        <taxon>Streptophyta</taxon>
        <taxon>Embryophyta</taxon>
        <taxon>Tracheophyta</taxon>
        <taxon>Spermatophyta</taxon>
        <taxon>Magnoliopsida</taxon>
        <taxon>Liliopsida</taxon>
        <taxon>Poales</taxon>
        <taxon>Poaceae</taxon>
        <taxon>BOP clade</taxon>
        <taxon>Oryzoideae</taxon>
        <taxon>Oryzeae</taxon>
        <taxon>Oryzinae</taxon>
        <taxon>Leersia</taxon>
    </lineage>
</organism>
<dbReference type="GO" id="GO:0004497">
    <property type="term" value="F:monooxygenase activity"/>
    <property type="evidence" value="ECO:0007669"/>
    <property type="project" value="UniProtKB-KW"/>
</dbReference>
<evidence type="ECO:0000256" key="10">
    <source>
        <dbReference type="ARBA" id="ARBA00023004"/>
    </source>
</evidence>
<evidence type="ECO:0000256" key="14">
    <source>
        <dbReference type="SAM" id="Phobius"/>
    </source>
</evidence>
<dbReference type="STRING" id="77586.A0A0D9XK25"/>
<dbReference type="GO" id="GO:0020037">
    <property type="term" value="F:heme binding"/>
    <property type="evidence" value="ECO:0007669"/>
    <property type="project" value="InterPro"/>
</dbReference>
<sequence>MDENLLLALAVSSIIVILITKLISRTINPKLNLPPGPWTLPVIGSLHHLIRTPAIHRSLHKLAEKHGPIMQIRLGELPAMVVSSPDAAEEILRTHDVKFADRFMSATLAAITFDGEDLAFAPYGDRWRLLKKLCAEELLTASRVRSFRRIREEETARLVAGLAASAASGDGEAAVDLSGAMDRLVNDIVVRCCVGGRTMHRDAFLAALRVALGQTKWLTVADLFPSSKLARMVGSAPRKGLANRRKMERILEQIIQERVEMMGGGGEAGNECFLDVLLRLQKEGGTPIPISNELIVMLLFDIVSGGTETSTIVLNWTMAELIRTPRVMAKAHAEVRQTFRGKNTITEDDGVSRLTYLKMVIKESLRMHCPVPLLGPRRCRESCKVMGYDIPKDTTIFVNAWAMCRNPKFWDDAEEFKPERFENSNIDNKGSNFEYIPFGSGRRMCAGMNLGMADVELPLASLLYYFDWKLPSGMLPEDVDMQEAPGLFANRRTSLILCPVTRVIPSNLQVMA</sequence>
<protein>
    <recommendedName>
        <fullName evidence="17">Cytochrome P450</fullName>
    </recommendedName>
</protein>
<dbReference type="InterPro" id="IPR036396">
    <property type="entry name" value="Cyt_P450_sf"/>
</dbReference>
<evidence type="ECO:0000256" key="1">
    <source>
        <dbReference type="ARBA" id="ARBA00001971"/>
    </source>
</evidence>
<keyword evidence="5 14" id="KW-0812">Transmembrane</keyword>
<evidence type="ECO:0000256" key="5">
    <source>
        <dbReference type="ARBA" id="ARBA00022692"/>
    </source>
</evidence>
<evidence type="ECO:0000256" key="9">
    <source>
        <dbReference type="ARBA" id="ARBA00023002"/>
    </source>
</evidence>
<proteinExistence type="inferred from homology"/>
<dbReference type="GO" id="GO:0016020">
    <property type="term" value="C:membrane"/>
    <property type="evidence" value="ECO:0007669"/>
    <property type="project" value="UniProtKB-SubCell"/>
</dbReference>
<dbReference type="PRINTS" id="PR00385">
    <property type="entry name" value="P450"/>
</dbReference>
<reference evidence="15 16" key="1">
    <citation type="submission" date="2012-08" db="EMBL/GenBank/DDBJ databases">
        <title>Oryza genome evolution.</title>
        <authorList>
            <person name="Wing R.A."/>
        </authorList>
    </citation>
    <scope>NUCLEOTIDE SEQUENCE</scope>
</reference>
<keyword evidence="6 12" id="KW-0479">Metal-binding</keyword>
<evidence type="ECO:0000256" key="8">
    <source>
        <dbReference type="ARBA" id="ARBA00022989"/>
    </source>
</evidence>
<evidence type="ECO:0000256" key="2">
    <source>
        <dbReference type="ARBA" id="ARBA00004167"/>
    </source>
</evidence>
<reference evidence="16" key="2">
    <citation type="submission" date="2013-12" db="EMBL/GenBank/DDBJ databases">
        <authorList>
            <person name="Yu Y."/>
            <person name="Lee S."/>
            <person name="de Baynast K."/>
            <person name="Wissotski M."/>
            <person name="Liu L."/>
            <person name="Talag J."/>
            <person name="Goicoechea J."/>
            <person name="Angelova A."/>
            <person name="Jetty R."/>
            <person name="Kudrna D."/>
            <person name="Golser W."/>
            <person name="Rivera L."/>
            <person name="Zhang J."/>
            <person name="Wing R."/>
        </authorList>
    </citation>
    <scope>NUCLEOTIDE SEQUENCE</scope>
</reference>
<dbReference type="Pfam" id="PF00067">
    <property type="entry name" value="p450"/>
    <property type="match status" value="1"/>
</dbReference>
<dbReference type="PANTHER" id="PTHR47955">
    <property type="entry name" value="CYTOCHROME P450 FAMILY 71 PROTEIN"/>
    <property type="match status" value="1"/>
</dbReference>
<keyword evidence="4 12" id="KW-0349">Heme</keyword>
<dbReference type="InterPro" id="IPR017972">
    <property type="entry name" value="Cyt_P450_CS"/>
</dbReference>
<dbReference type="HOGENOM" id="CLU_001570_4_1_1"/>
<dbReference type="PRINTS" id="PR00463">
    <property type="entry name" value="EP450I"/>
</dbReference>
<accession>A0A0D9XK25</accession>
<comment type="cofactor">
    <cofactor evidence="1 12">
        <name>heme</name>
        <dbReference type="ChEBI" id="CHEBI:30413"/>
    </cofactor>
</comment>
<keyword evidence="10 12" id="KW-0408">Iron</keyword>
<evidence type="ECO:0000256" key="7">
    <source>
        <dbReference type="ARBA" id="ARBA00022857"/>
    </source>
</evidence>
<dbReference type="AlphaFoldDB" id="A0A0D9XK25"/>
<dbReference type="EnsemblPlants" id="LPERR10G08150.1">
    <property type="protein sequence ID" value="LPERR10G08150.1"/>
    <property type="gene ID" value="LPERR10G08150"/>
</dbReference>
<keyword evidence="11 13" id="KW-0503">Monooxygenase</keyword>
<keyword evidence="9 13" id="KW-0560">Oxidoreductase</keyword>
<dbReference type="PROSITE" id="PS00086">
    <property type="entry name" value="CYTOCHROME_P450"/>
    <property type="match status" value="1"/>
</dbReference>
<dbReference type="InterPro" id="IPR001128">
    <property type="entry name" value="Cyt_P450"/>
</dbReference>
<dbReference type="InterPro" id="IPR002401">
    <property type="entry name" value="Cyt_P450_E_grp-I"/>
</dbReference>
<evidence type="ECO:0000313" key="16">
    <source>
        <dbReference type="Proteomes" id="UP000032180"/>
    </source>
</evidence>
<evidence type="ECO:0000256" key="4">
    <source>
        <dbReference type="ARBA" id="ARBA00022617"/>
    </source>
</evidence>